<feature type="domain" description="Large ribosomal subunit protein uL11 C-terminal" evidence="10">
    <location>
        <begin position="70"/>
        <end position="138"/>
    </location>
</feature>
<dbReference type="InterPro" id="IPR036769">
    <property type="entry name" value="Ribosomal_uL11_C_sf"/>
</dbReference>
<dbReference type="InterPro" id="IPR020784">
    <property type="entry name" value="Ribosomal_uL11_N"/>
</dbReference>
<accession>A0A2M7FD51</accession>
<dbReference type="Gene3D" id="3.30.1550.10">
    <property type="entry name" value="Ribosomal protein L11/L12, N-terminal domain"/>
    <property type="match status" value="1"/>
</dbReference>
<dbReference type="Pfam" id="PF03946">
    <property type="entry name" value="Ribosomal_L11_N"/>
    <property type="match status" value="1"/>
</dbReference>
<dbReference type="CDD" id="cd00349">
    <property type="entry name" value="Ribosomal_L11"/>
    <property type="match status" value="1"/>
</dbReference>
<comment type="function">
    <text evidence="7 9">Forms part of the ribosomal stalk which helps the ribosome interact with GTP-bound translation factors.</text>
</comment>
<evidence type="ECO:0000313" key="13">
    <source>
        <dbReference type="Proteomes" id="UP000228497"/>
    </source>
</evidence>
<dbReference type="FunFam" id="3.30.1550.10:FF:000006">
    <property type="entry name" value="50S ribosomal protein L11"/>
    <property type="match status" value="1"/>
</dbReference>
<evidence type="ECO:0000256" key="4">
    <source>
        <dbReference type="ARBA" id="ARBA00022884"/>
    </source>
</evidence>
<keyword evidence="2 7" id="KW-0488">Methylation</keyword>
<comment type="caution">
    <text evidence="12">The sequence shown here is derived from an EMBL/GenBank/DDBJ whole genome shotgun (WGS) entry which is preliminary data.</text>
</comment>
<dbReference type="InterPro" id="IPR006519">
    <property type="entry name" value="Ribosomal_uL11_bac-typ"/>
</dbReference>
<dbReference type="GO" id="GO:0003735">
    <property type="term" value="F:structural constituent of ribosome"/>
    <property type="evidence" value="ECO:0007669"/>
    <property type="project" value="InterPro"/>
</dbReference>
<evidence type="ECO:0000256" key="9">
    <source>
        <dbReference type="RuleBase" id="RU003979"/>
    </source>
</evidence>
<dbReference type="GO" id="GO:0022625">
    <property type="term" value="C:cytosolic large ribosomal subunit"/>
    <property type="evidence" value="ECO:0007669"/>
    <property type="project" value="TreeGrafter"/>
</dbReference>
<reference evidence="13" key="1">
    <citation type="submission" date="2017-09" db="EMBL/GenBank/DDBJ databases">
        <title>Depth-based differentiation of microbial function through sediment-hosted aquifers and enrichment of novel symbionts in the deep terrestrial subsurface.</title>
        <authorList>
            <person name="Probst A.J."/>
            <person name="Ladd B."/>
            <person name="Jarett J.K."/>
            <person name="Geller-Mcgrath D.E."/>
            <person name="Sieber C.M.K."/>
            <person name="Emerson J.B."/>
            <person name="Anantharaman K."/>
            <person name="Thomas B.C."/>
            <person name="Malmstrom R."/>
            <person name="Stieglmeier M."/>
            <person name="Klingl A."/>
            <person name="Woyke T."/>
            <person name="Ryan C.M."/>
            <person name="Banfield J.F."/>
        </authorList>
    </citation>
    <scope>NUCLEOTIDE SEQUENCE [LARGE SCALE GENOMIC DNA]</scope>
</reference>
<feature type="domain" description="Large ribosomal subunit protein uL11 N-terminal" evidence="11">
    <location>
        <begin position="8"/>
        <end position="65"/>
    </location>
</feature>
<evidence type="ECO:0000313" key="12">
    <source>
        <dbReference type="EMBL" id="PIV87290.1"/>
    </source>
</evidence>
<proteinExistence type="inferred from homology"/>
<dbReference type="GO" id="GO:0070180">
    <property type="term" value="F:large ribosomal subunit rRNA binding"/>
    <property type="evidence" value="ECO:0007669"/>
    <property type="project" value="UniProtKB-UniRule"/>
</dbReference>
<gene>
    <name evidence="7 12" type="primary">rplK</name>
    <name evidence="12" type="ORF">COW49_00340</name>
</gene>
<evidence type="ECO:0000256" key="2">
    <source>
        <dbReference type="ARBA" id="ARBA00022481"/>
    </source>
</evidence>
<evidence type="ECO:0000256" key="3">
    <source>
        <dbReference type="ARBA" id="ARBA00022730"/>
    </source>
</evidence>
<dbReference type="SUPFAM" id="SSF46906">
    <property type="entry name" value="Ribosomal protein L11, C-terminal domain"/>
    <property type="match status" value="1"/>
</dbReference>
<comment type="similarity">
    <text evidence="1 7 8">Belongs to the universal ribosomal protein uL11 family.</text>
</comment>
<evidence type="ECO:0000259" key="11">
    <source>
        <dbReference type="Pfam" id="PF03946"/>
    </source>
</evidence>
<dbReference type="PANTHER" id="PTHR11661">
    <property type="entry name" value="60S RIBOSOMAL PROTEIN L12"/>
    <property type="match status" value="1"/>
</dbReference>
<dbReference type="NCBIfam" id="TIGR01632">
    <property type="entry name" value="L11_bact"/>
    <property type="match status" value="1"/>
</dbReference>
<evidence type="ECO:0000256" key="8">
    <source>
        <dbReference type="RuleBase" id="RU003978"/>
    </source>
</evidence>
<comment type="subunit">
    <text evidence="7">Part of the ribosomal stalk of the 50S ribosomal subunit. Interacts with L10 and the large rRNA to form the base of the stalk. L10 forms an elongated spine to which L12 dimers bind in a sequential fashion forming a multimeric L10(L12)X complex.</text>
</comment>
<evidence type="ECO:0000256" key="1">
    <source>
        <dbReference type="ARBA" id="ARBA00010537"/>
    </source>
</evidence>
<keyword evidence="6 7" id="KW-0687">Ribonucleoprotein</keyword>
<dbReference type="PANTHER" id="PTHR11661:SF1">
    <property type="entry name" value="LARGE RIBOSOMAL SUBUNIT PROTEIN UL11M"/>
    <property type="match status" value="1"/>
</dbReference>
<dbReference type="AlphaFoldDB" id="A0A2M7FD51"/>
<keyword evidence="5 7" id="KW-0689">Ribosomal protein</keyword>
<dbReference type="Gene3D" id="1.10.10.250">
    <property type="entry name" value="Ribosomal protein L11, C-terminal domain"/>
    <property type="match status" value="1"/>
</dbReference>
<evidence type="ECO:0000256" key="5">
    <source>
        <dbReference type="ARBA" id="ARBA00022980"/>
    </source>
</evidence>
<dbReference type="InterPro" id="IPR036796">
    <property type="entry name" value="Ribosomal_uL11_N_sf"/>
</dbReference>
<evidence type="ECO:0000259" key="10">
    <source>
        <dbReference type="Pfam" id="PF00298"/>
    </source>
</evidence>
<dbReference type="InterPro" id="IPR000911">
    <property type="entry name" value="Ribosomal_uL11"/>
</dbReference>
<dbReference type="GO" id="GO:0006412">
    <property type="term" value="P:translation"/>
    <property type="evidence" value="ECO:0007669"/>
    <property type="project" value="UniProtKB-UniRule"/>
</dbReference>
<evidence type="ECO:0000256" key="6">
    <source>
        <dbReference type="ARBA" id="ARBA00023274"/>
    </source>
</evidence>
<dbReference type="InterPro" id="IPR020783">
    <property type="entry name" value="Ribosomal_uL11_C"/>
</dbReference>
<protein>
    <recommendedName>
        <fullName evidence="7">Large ribosomal subunit protein uL11</fullName>
    </recommendedName>
</protein>
<comment type="PTM">
    <text evidence="7 9">One or more lysine residues are methylated.</text>
</comment>
<dbReference type="FunFam" id="1.10.10.250:FF:000001">
    <property type="entry name" value="50S ribosomal protein L11"/>
    <property type="match status" value="1"/>
</dbReference>
<organism evidence="12 13">
    <name type="scientific">Candidatus Kaiserbacteria bacterium CG17_big_fil_post_rev_8_21_14_2_50_51_7</name>
    <dbReference type="NCBI Taxonomy" id="1974613"/>
    <lineage>
        <taxon>Bacteria</taxon>
        <taxon>Candidatus Kaiseribacteriota</taxon>
    </lineage>
</organism>
<dbReference type="Proteomes" id="UP000228497">
    <property type="component" value="Unassembled WGS sequence"/>
</dbReference>
<evidence type="ECO:0000256" key="7">
    <source>
        <dbReference type="HAMAP-Rule" id="MF_00736"/>
    </source>
</evidence>
<dbReference type="EMBL" id="PFFD01000017">
    <property type="protein sequence ID" value="PIV87290.1"/>
    <property type="molecule type" value="Genomic_DNA"/>
</dbReference>
<dbReference type="Pfam" id="PF00298">
    <property type="entry name" value="Ribosomal_L11"/>
    <property type="match status" value="1"/>
</dbReference>
<dbReference type="HAMAP" id="MF_00736">
    <property type="entry name" value="Ribosomal_uL11"/>
    <property type="match status" value="1"/>
</dbReference>
<dbReference type="SMART" id="SM00649">
    <property type="entry name" value="RL11"/>
    <property type="match status" value="1"/>
</dbReference>
<name>A0A2M7FD51_9BACT</name>
<keyword evidence="3 7" id="KW-0699">rRNA-binding</keyword>
<dbReference type="SUPFAM" id="SSF54747">
    <property type="entry name" value="Ribosomal L11/L12e N-terminal domain"/>
    <property type="match status" value="1"/>
</dbReference>
<keyword evidence="4 7" id="KW-0694">RNA-binding</keyword>
<sequence>MAKVIKKIKLQIPGGAATPAPPVGTALGPAGVNIGQFVTQFNEATKDKKGTIIPIELSVYDDRSFTFVMKNPPASRLILKALGIEKGSGKAREEKVGTLTKAQVAAIVEEKMPDLNANSQEAAARLIAGTARSMGVEVKTGKECHHE</sequence>